<comment type="catalytic activity">
    <reaction evidence="10">
        <text>12-octadecanoyloxy-octadecanoate + H2O = 12-hydroxyoctadecanoate + octadecanoate + H(+)</text>
        <dbReference type="Rhea" id="RHEA:52080"/>
        <dbReference type="ChEBI" id="CHEBI:15377"/>
        <dbReference type="ChEBI" id="CHEBI:15378"/>
        <dbReference type="ChEBI" id="CHEBI:25629"/>
        <dbReference type="ChEBI" id="CHEBI:84201"/>
        <dbReference type="ChEBI" id="CHEBI:136330"/>
    </reaction>
    <physiologicalReaction direction="left-to-right" evidence="10">
        <dbReference type="Rhea" id="RHEA:52081"/>
    </physiologicalReaction>
</comment>
<dbReference type="GO" id="GO:0012505">
    <property type="term" value="C:endomembrane system"/>
    <property type="evidence" value="ECO:0007669"/>
    <property type="project" value="UniProtKB-SubCell"/>
</dbReference>
<dbReference type="RefSeq" id="XP_014245901.1">
    <property type="nucleotide sequence ID" value="XM_014390415.2"/>
</dbReference>
<evidence type="ECO:0000256" key="11">
    <source>
        <dbReference type="ARBA" id="ARBA00048701"/>
    </source>
</evidence>
<evidence type="ECO:0000256" key="13">
    <source>
        <dbReference type="ARBA" id="ARBA00049221"/>
    </source>
</evidence>
<comment type="catalytic activity">
    <reaction evidence="14">
        <text>13-(9Z-octadecenoyloxy)-octadecanoate + H2O = 13-hydroxy-octadecanoate + (9Z)-octadecenoate + H(+)</text>
        <dbReference type="Rhea" id="RHEA:52064"/>
        <dbReference type="ChEBI" id="CHEBI:15377"/>
        <dbReference type="ChEBI" id="CHEBI:15378"/>
        <dbReference type="ChEBI" id="CHEBI:30823"/>
        <dbReference type="ChEBI" id="CHEBI:136303"/>
        <dbReference type="ChEBI" id="CHEBI:136304"/>
    </reaction>
    <physiologicalReaction direction="left-to-right" evidence="14">
        <dbReference type="Rhea" id="RHEA:52065"/>
    </physiologicalReaction>
</comment>
<keyword evidence="19" id="KW-1185">Reference proteome</keyword>
<comment type="catalytic activity">
    <reaction evidence="15">
        <text>13-(9Z-hexadecenoyloxy)-octadecanoate + H2O = 13-hydroxy-octadecanoate + (9Z)-hexadecenoate + H(+)</text>
        <dbReference type="Rhea" id="RHEA:52076"/>
        <dbReference type="ChEBI" id="CHEBI:15377"/>
        <dbReference type="ChEBI" id="CHEBI:15378"/>
        <dbReference type="ChEBI" id="CHEBI:32372"/>
        <dbReference type="ChEBI" id="CHEBI:136304"/>
        <dbReference type="ChEBI" id="CHEBI:136315"/>
    </reaction>
    <physiologicalReaction direction="left-to-right" evidence="15">
        <dbReference type="Rhea" id="RHEA:52077"/>
    </physiologicalReaction>
</comment>
<dbReference type="KEGG" id="clec:106664569"/>
<evidence type="ECO:0000313" key="19">
    <source>
        <dbReference type="Proteomes" id="UP000494040"/>
    </source>
</evidence>
<comment type="catalytic activity">
    <reaction evidence="9">
        <text>9-hexadecanoyloxy-octadecanoate + H2O = 9-hydroxy-octadecanoate + hexadecanoate + H(+)</text>
        <dbReference type="Rhea" id="RHEA:52052"/>
        <dbReference type="ChEBI" id="CHEBI:7896"/>
        <dbReference type="ChEBI" id="CHEBI:15377"/>
        <dbReference type="ChEBI" id="CHEBI:15378"/>
        <dbReference type="ChEBI" id="CHEBI:83670"/>
        <dbReference type="ChEBI" id="CHEBI:136286"/>
    </reaction>
    <physiologicalReaction direction="left-to-right" evidence="9">
        <dbReference type="Rhea" id="RHEA:52053"/>
    </physiologicalReaction>
</comment>
<keyword evidence="5 17" id="KW-1133">Transmembrane helix</keyword>
<keyword evidence="4 17" id="KW-0812">Transmembrane</keyword>
<keyword evidence="6 17" id="KW-0472">Membrane</keyword>
<evidence type="ECO:0000256" key="17">
    <source>
        <dbReference type="SAM" id="Phobius"/>
    </source>
</evidence>
<reference evidence="18" key="1">
    <citation type="submission" date="2022-01" db="UniProtKB">
        <authorList>
            <consortium name="EnsemblMetazoa"/>
        </authorList>
    </citation>
    <scope>IDENTIFICATION</scope>
</reference>
<dbReference type="AlphaFoldDB" id="A0A8I6TF89"/>
<dbReference type="OMA" id="MVEPRYS"/>
<dbReference type="PANTHER" id="PTHR10989">
    <property type="entry name" value="ANDROGEN-INDUCED PROTEIN 1-RELATED"/>
    <property type="match status" value="1"/>
</dbReference>
<comment type="subcellular location">
    <subcellularLocation>
        <location evidence="2">Endomembrane system</location>
        <topology evidence="2">Multi-pass membrane protein</topology>
    </subcellularLocation>
</comment>
<evidence type="ECO:0000256" key="6">
    <source>
        <dbReference type="ARBA" id="ARBA00023136"/>
    </source>
</evidence>
<evidence type="ECO:0000256" key="14">
    <source>
        <dbReference type="ARBA" id="ARBA00049296"/>
    </source>
</evidence>
<dbReference type="Proteomes" id="UP000494040">
    <property type="component" value="Unassembled WGS sequence"/>
</dbReference>
<evidence type="ECO:0008006" key="20">
    <source>
        <dbReference type="Google" id="ProtNLM"/>
    </source>
</evidence>
<comment type="catalytic activity">
    <reaction evidence="7">
        <text>12-hexadecanoyloxy-octadecanoate + H2O = 12-hydroxyoctadecanoate + hexadecanoate + H(+)</text>
        <dbReference type="Rhea" id="RHEA:52056"/>
        <dbReference type="ChEBI" id="CHEBI:7896"/>
        <dbReference type="ChEBI" id="CHEBI:15377"/>
        <dbReference type="ChEBI" id="CHEBI:15378"/>
        <dbReference type="ChEBI" id="CHEBI:83677"/>
        <dbReference type="ChEBI" id="CHEBI:84201"/>
    </reaction>
    <physiologicalReaction direction="left-to-right" evidence="7">
        <dbReference type="Rhea" id="RHEA:52057"/>
    </physiologicalReaction>
</comment>
<evidence type="ECO:0000313" key="18">
    <source>
        <dbReference type="EnsemblMetazoa" id="XP_014245901.1"/>
    </source>
</evidence>
<accession>A0A8I6TF89</accession>
<feature type="transmembrane region" description="Helical" evidence="17">
    <location>
        <begin position="204"/>
        <end position="224"/>
    </location>
</feature>
<evidence type="ECO:0000256" key="10">
    <source>
        <dbReference type="ARBA" id="ARBA00048680"/>
    </source>
</evidence>
<sequence>MEVEYYNRHSESFKWASIATHVLGVAHFTTAILYDYISKTYVLQGVKQYYFYRLRFLTHWNLYLQWIYFLSRTVMDMKRIFQERRCRSRYDNFLDYVQMSAAFPFTLFISVSYWFLVSINPSFVHTETGPRSTFLLNQMIHTNILPLQILELITTKKIKTSTTVCIAACSIIQFLFFACMLYFYHTKGTWSYPIIGILKGYKRILLLAGCYSTNIVFCYFGDVINNKLWGKLSLENETINDTNNCQREME</sequence>
<evidence type="ECO:0000256" key="5">
    <source>
        <dbReference type="ARBA" id="ARBA00022989"/>
    </source>
</evidence>
<comment type="catalytic activity">
    <reaction evidence="16">
        <text>12-(9Z-hexadecenoyloxy)-octadecanoate + H2O = 12-hydroxyoctadecanoate + (9Z)-hexadecenoate + H(+)</text>
        <dbReference type="Rhea" id="RHEA:52072"/>
        <dbReference type="ChEBI" id="CHEBI:15377"/>
        <dbReference type="ChEBI" id="CHEBI:15378"/>
        <dbReference type="ChEBI" id="CHEBI:32372"/>
        <dbReference type="ChEBI" id="CHEBI:84201"/>
        <dbReference type="ChEBI" id="CHEBI:136312"/>
    </reaction>
    <physiologicalReaction direction="left-to-right" evidence="16">
        <dbReference type="Rhea" id="RHEA:52073"/>
    </physiologicalReaction>
</comment>
<evidence type="ECO:0000256" key="4">
    <source>
        <dbReference type="ARBA" id="ARBA00022692"/>
    </source>
</evidence>
<protein>
    <recommendedName>
        <fullName evidence="20">Androgen-dependent TFPI-regulating protein</fullName>
    </recommendedName>
</protein>
<evidence type="ECO:0000256" key="3">
    <source>
        <dbReference type="ARBA" id="ARBA00009300"/>
    </source>
</evidence>
<comment type="similarity">
    <text evidence="3">Belongs to the AIG1 family.</text>
</comment>
<dbReference type="Pfam" id="PF04750">
    <property type="entry name" value="Far-17a_AIG1"/>
    <property type="match status" value="1"/>
</dbReference>
<comment type="catalytic activity">
    <reaction evidence="11">
        <text>12-(9Z-octadecenoyloxy)-octadecanoate + H2O = 12-hydroxyoctadecanoate + (9Z)-octadecenoate + H(+)</text>
        <dbReference type="Rhea" id="RHEA:52060"/>
        <dbReference type="ChEBI" id="CHEBI:15377"/>
        <dbReference type="ChEBI" id="CHEBI:15378"/>
        <dbReference type="ChEBI" id="CHEBI:30823"/>
        <dbReference type="ChEBI" id="CHEBI:84201"/>
        <dbReference type="ChEBI" id="CHEBI:136302"/>
    </reaction>
    <physiologicalReaction direction="left-to-right" evidence="11">
        <dbReference type="Rhea" id="RHEA:52061"/>
    </physiologicalReaction>
</comment>
<feature type="transmembrane region" description="Helical" evidence="17">
    <location>
        <begin position="12"/>
        <end position="37"/>
    </location>
</feature>
<dbReference type="GO" id="GO:0016020">
    <property type="term" value="C:membrane"/>
    <property type="evidence" value="ECO:0007669"/>
    <property type="project" value="InterPro"/>
</dbReference>
<feature type="transmembrane region" description="Helical" evidence="17">
    <location>
        <begin position="57"/>
        <end position="75"/>
    </location>
</feature>
<evidence type="ECO:0000256" key="15">
    <source>
        <dbReference type="ARBA" id="ARBA00049322"/>
    </source>
</evidence>
<comment type="catalytic activity">
    <reaction evidence="8">
        <text>13-octadecanoyloxy-octadecanoate + H2O = 13-hydroxy-octadecanoate + octadecanoate + H(+)</text>
        <dbReference type="Rhea" id="RHEA:52084"/>
        <dbReference type="ChEBI" id="CHEBI:15377"/>
        <dbReference type="ChEBI" id="CHEBI:15378"/>
        <dbReference type="ChEBI" id="CHEBI:25629"/>
        <dbReference type="ChEBI" id="CHEBI:136304"/>
        <dbReference type="ChEBI" id="CHEBI:136335"/>
    </reaction>
    <physiologicalReaction direction="left-to-right" evidence="8">
        <dbReference type="Rhea" id="RHEA:52085"/>
    </physiologicalReaction>
</comment>
<name>A0A8I6TF89_CIMLE</name>
<evidence type="ECO:0000256" key="8">
    <source>
        <dbReference type="ARBA" id="ARBA00047427"/>
    </source>
</evidence>
<evidence type="ECO:0000256" key="1">
    <source>
        <dbReference type="ARBA" id="ARBA00000923"/>
    </source>
</evidence>
<dbReference type="GeneID" id="106664569"/>
<comment type="catalytic activity">
    <reaction evidence="1">
        <text>9-(9Z-hexadecenoyloxy)-octadecanoate + H2O = (9Z)-hexadecenoate + 9-hydroxy-octadecanoate + H(+)</text>
        <dbReference type="Rhea" id="RHEA:52068"/>
        <dbReference type="ChEBI" id="CHEBI:15377"/>
        <dbReference type="ChEBI" id="CHEBI:15378"/>
        <dbReference type="ChEBI" id="CHEBI:32372"/>
        <dbReference type="ChEBI" id="CHEBI:136286"/>
        <dbReference type="ChEBI" id="CHEBI:136309"/>
    </reaction>
    <physiologicalReaction direction="left-to-right" evidence="1">
        <dbReference type="Rhea" id="RHEA:52069"/>
    </physiologicalReaction>
</comment>
<dbReference type="PANTHER" id="PTHR10989:SF16">
    <property type="entry name" value="AT02829P-RELATED"/>
    <property type="match status" value="1"/>
</dbReference>
<evidence type="ECO:0000256" key="12">
    <source>
        <dbReference type="ARBA" id="ARBA00048800"/>
    </source>
</evidence>
<organism evidence="18 19">
    <name type="scientific">Cimex lectularius</name>
    <name type="common">Bed bug</name>
    <name type="synonym">Acanthia lectularia</name>
    <dbReference type="NCBI Taxonomy" id="79782"/>
    <lineage>
        <taxon>Eukaryota</taxon>
        <taxon>Metazoa</taxon>
        <taxon>Ecdysozoa</taxon>
        <taxon>Arthropoda</taxon>
        <taxon>Hexapoda</taxon>
        <taxon>Insecta</taxon>
        <taxon>Pterygota</taxon>
        <taxon>Neoptera</taxon>
        <taxon>Paraneoptera</taxon>
        <taxon>Hemiptera</taxon>
        <taxon>Heteroptera</taxon>
        <taxon>Panheteroptera</taxon>
        <taxon>Cimicomorpha</taxon>
        <taxon>Cimicidae</taxon>
        <taxon>Cimex</taxon>
    </lineage>
</organism>
<dbReference type="EnsemblMetazoa" id="XM_014390415.2">
    <property type="protein sequence ID" value="XP_014245901.1"/>
    <property type="gene ID" value="LOC106664569"/>
</dbReference>
<feature type="transmembrane region" description="Helical" evidence="17">
    <location>
        <begin position="96"/>
        <end position="115"/>
    </location>
</feature>
<proteinExistence type="inferred from homology"/>
<evidence type="ECO:0000256" key="16">
    <source>
        <dbReference type="ARBA" id="ARBA00049428"/>
    </source>
</evidence>
<evidence type="ECO:0000256" key="2">
    <source>
        <dbReference type="ARBA" id="ARBA00004127"/>
    </source>
</evidence>
<evidence type="ECO:0000256" key="9">
    <source>
        <dbReference type="ARBA" id="ARBA00047863"/>
    </source>
</evidence>
<comment type="catalytic activity">
    <reaction evidence="12">
        <text>9-(9Z-octadecenoyloxy)-octadecanoate + H2O = 9-hydroxy-octadecanoate + (9Z)-octadecenoate + H(+)</text>
        <dbReference type="Rhea" id="RHEA:52048"/>
        <dbReference type="ChEBI" id="CHEBI:15377"/>
        <dbReference type="ChEBI" id="CHEBI:15378"/>
        <dbReference type="ChEBI" id="CHEBI:30823"/>
        <dbReference type="ChEBI" id="CHEBI:136282"/>
        <dbReference type="ChEBI" id="CHEBI:136286"/>
    </reaction>
    <physiologicalReaction direction="left-to-right" evidence="12">
        <dbReference type="Rhea" id="RHEA:52049"/>
    </physiologicalReaction>
</comment>
<feature type="transmembrane region" description="Helical" evidence="17">
    <location>
        <begin position="165"/>
        <end position="184"/>
    </location>
</feature>
<dbReference type="InterPro" id="IPR006838">
    <property type="entry name" value="ADTRP_AIG1"/>
</dbReference>
<evidence type="ECO:0000256" key="7">
    <source>
        <dbReference type="ARBA" id="ARBA00047368"/>
    </source>
</evidence>
<comment type="catalytic activity">
    <reaction evidence="13">
        <text>9-octadecanoyloxy-octadecanoate + H2O = 9-hydroxy-octadecanoate + octadecanoate + H(+)</text>
        <dbReference type="Rhea" id="RHEA:52096"/>
        <dbReference type="ChEBI" id="CHEBI:15377"/>
        <dbReference type="ChEBI" id="CHEBI:15378"/>
        <dbReference type="ChEBI" id="CHEBI:25629"/>
        <dbReference type="ChEBI" id="CHEBI:136286"/>
        <dbReference type="ChEBI" id="CHEBI:136373"/>
    </reaction>
    <physiologicalReaction direction="left-to-right" evidence="13">
        <dbReference type="Rhea" id="RHEA:52097"/>
    </physiologicalReaction>
</comment>